<accession>A0AAQ3SRZ7</accession>
<name>A0AAQ3SRZ7_PASNO</name>
<protein>
    <recommendedName>
        <fullName evidence="7">Pentatricopeptide repeat-containing protein</fullName>
    </recommendedName>
</protein>
<evidence type="ECO:0000313" key="5">
    <source>
        <dbReference type="EMBL" id="WVZ59700.1"/>
    </source>
</evidence>
<feature type="repeat" description="PPR" evidence="4">
    <location>
        <begin position="77"/>
        <end position="111"/>
    </location>
</feature>
<organism evidence="5 6">
    <name type="scientific">Paspalum notatum var. saurae</name>
    <dbReference type="NCBI Taxonomy" id="547442"/>
    <lineage>
        <taxon>Eukaryota</taxon>
        <taxon>Viridiplantae</taxon>
        <taxon>Streptophyta</taxon>
        <taxon>Embryophyta</taxon>
        <taxon>Tracheophyta</taxon>
        <taxon>Spermatophyta</taxon>
        <taxon>Magnoliopsida</taxon>
        <taxon>Liliopsida</taxon>
        <taxon>Poales</taxon>
        <taxon>Poaceae</taxon>
        <taxon>PACMAD clade</taxon>
        <taxon>Panicoideae</taxon>
        <taxon>Andropogonodae</taxon>
        <taxon>Paspaleae</taxon>
        <taxon>Paspalinae</taxon>
        <taxon>Paspalum</taxon>
    </lineage>
</organism>
<sequence length="333" mass="38252">MDPSTALPLGGTDLHMRPQVPEARQNACALELMEWMEAHGAKLNDQHRALRLNLVSKVHGIQEAEEYFWNLPDIFKSVKTYSCLLYCYGEHRMADKGLELYEKMKAMNFVPTSKCTDIQQLDVLAGQPDKISATFEEMQGSGISANKFTYCTLIESYIAMNDLDVAEKVLELQKVAPVHWSLYTLMEKHYIELELFGKAKVALKKTEEVMDKAELLSCHEYYDIRIANFMIRAELRLSIRVPWLRVIATSLQFHLDKSNVKAVLEILRDAKNMVRADNWVPSKELMSRFLKHYEESKDVEGVESFCECLRKLECLDAEAYKTLMRTYIAAACG</sequence>
<dbReference type="PANTHER" id="PTHR45717">
    <property type="entry name" value="OS12G0527900 PROTEIN"/>
    <property type="match status" value="1"/>
</dbReference>
<dbReference type="PROSITE" id="PS51375">
    <property type="entry name" value="PPR"/>
    <property type="match status" value="1"/>
</dbReference>
<keyword evidence="2" id="KW-0677">Repeat</keyword>
<evidence type="ECO:0000256" key="3">
    <source>
        <dbReference type="ARBA" id="ARBA00022946"/>
    </source>
</evidence>
<dbReference type="EMBL" id="CP144746">
    <property type="protein sequence ID" value="WVZ59700.1"/>
    <property type="molecule type" value="Genomic_DNA"/>
</dbReference>
<dbReference type="Pfam" id="PF01535">
    <property type="entry name" value="PPR"/>
    <property type="match status" value="2"/>
</dbReference>
<evidence type="ECO:0000256" key="2">
    <source>
        <dbReference type="ARBA" id="ARBA00022737"/>
    </source>
</evidence>
<evidence type="ECO:0000256" key="4">
    <source>
        <dbReference type="PROSITE-ProRule" id="PRU00708"/>
    </source>
</evidence>
<evidence type="ECO:0000313" key="6">
    <source>
        <dbReference type="Proteomes" id="UP001341281"/>
    </source>
</evidence>
<proteinExistence type="inferred from homology"/>
<dbReference type="GO" id="GO:0003729">
    <property type="term" value="F:mRNA binding"/>
    <property type="evidence" value="ECO:0007669"/>
    <property type="project" value="UniProtKB-ARBA"/>
</dbReference>
<dbReference type="Gene3D" id="1.25.40.10">
    <property type="entry name" value="Tetratricopeptide repeat domain"/>
    <property type="match status" value="2"/>
</dbReference>
<evidence type="ECO:0008006" key="7">
    <source>
        <dbReference type="Google" id="ProtNLM"/>
    </source>
</evidence>
<dbReference type="NCBIfam" id="TIGR00756">
    <property type="entry name" value="PPR"/>
    <property type="match status" value="1"/>
</dbReference>
<reference evidence="5 6" key="1">
    <citation type="submission" date="2024-02" db="EMBL/GenBank/DDBJ databases">
        <title>High-quality chromosome-scale genome assembly of Pensacola bahiagrass (Paspalum notatum Flugge var. saurae).</title>
        <authorList>
            <person name="Vega J.M."/>
            <person name="Podio M."/>
            <person name="Orjuela J."/>
            <person name="Siena L.A."/>
            <person name="Pessino S.C."/>
            <person name="Combes M.C."/>
            <person name="Mariac C."/>
            <person name="Albertini E."/>
            <person name="Pupilli F."/>
            <person name="Ortiz J.P.A."/>
            <person name="Leblanc O."/>
        </authorList>
    </citation>
    <scope>NUCLEOTIDE SEQUENCE [LARGE SCALE GENOMIC DNA]</scope>
    <source>
        <strain evidence="5">R1</strain>
        <tissue evidence="5">Leaf</tissue>
    </source>
</reference>
<dbReference type="InterPro" id="IPR002885">
    <property type="entry name" value="PPR_rpt"/>
</dbReference>
<evidence type="ECO:0000256" key="1">
    <source>
        <dbReference type="ARBA" id="ARBA00007626"/>
    </source>
</evidence>
<dbReference type="AlphaFoldDB" id="A0AAQ3SRZ7"/>
<dbReference type="GO" id="GO:0005739">
    <property type="term" value="C:mitochondrion"/>
    <property type="evidence" value="ECO:0007669"/>
    <property type="project" value="TreeGrafter"/>
</dbReference>
<dbReference type="PANTHER" id="PTHR45717:SF24">
    <property type="entry name" value="PENTACOTRIPEPTIDE-REPEAT REGION OF PRORP DOMAIN-CONTAINING PROTEIN"/>
    <property type="match status" value="1"/>
</dbReference>
<comment type="similarity">
    <text evidence="1">Belongs to the PPR family. P subfamily.</text>
</comment>
<keyword evidence="3" id="KW-0809">Transit peptide</keyword>
<keyword evidence="6" id="KW-1185">Reference proteome</keyword>
<dbReference type="Proteomes" id="UP001341281">
    <property type="component" value="Chromosome 02"/>
</dbReference>
<dbReference type="InterPro" id="IPR011990">
    <property type="entry name" value="TPR-like_helical_dom_sf"/>
</dbReference>
<gene>
    <name evidence="5" type="ORF">U9M48_009810</name>
</gene>